<dbReference type="AlphaFoldDB" id="A0A6A0A7J9"/>
<dbReference type="InterPro" id="IPR029001">
    <property type="entry name" value="ITPase-like_fam"/>
</dbReference>
<dbReference type="InterPro" id="IPR003697">
    <property type="entry name" value="Maf-like"/>
</dbReference>
<dbReference type="PANTHER" id="PTHR43213:SF5">
    <property type="entry name" value="BIFUNCTIONAL DTTP_UTP PYROPHOSPHATASE_METHYLTRANSFERASE PROTEIN-RELATED"/>
    <property type="match status" value="1"/>
</dbReference>
<keyword evidence="2" id="KW-0378">Hydrolase</keyword>
<keyword evidence="4" id="KW-1185">Reference proteome</keyword>
<dbReference type="Pfam" id="PF02545">
    <property type="entry name" value="Maf"/>
    <property type="match status" value="1"/>
</dbReference>
<dbReference type="Gene3D" id="3.90.950.10">
    <property type="match status" value="1"/>
</dbReference>
<feature type="non-terminal residue" evidence="3">
    <location>
        <position position="1"/>
    </location>
</feature>
<gene>
    <name evidence="3" type="ORF">HaLaN_26956</name>
</gene>
<comment type="cofactor">
    <cofactor evidence="1">
        <name>a divalent metal cation</name>
        <dbReference type="ChEBI" id="CHEBI:60240"/>
    </cofactor>
</comment>
<dbReference type="SUPFAM" id="SSF52972">
    <property type="entry name" value="ITPase-like"/>
    <property type="match status" value="1"/>
</dbReference>
<evidence type="ECO:0000256" key="1">
    <source>
        <dbReference type="ARBA" id="ARBA00001968"/>
    </source>
</evidence>
<protein>
    <recommendedName>
        <fullName evidence="5">Septum formation protein Maf</fullName>
    </recommendedName>
</protein>
<reference evidence="3 4" key="1">
    <citation type="submission" date="2020-02" db="EMBL/GenBank/DDBJ databases">
        <title>Draft genome sequence of Haematococcus lacustris strain NIES-144.</title>
        <authorList>
            <person name="Morimoto D."/>
            <person name="Nakagawa S."/>
            <person name="Yoshida T."/>
            <person name="Sawayama S."/>
        </authorList>
    </citation>
    <scope>NUCLEOTIDE SEQUENCE [LARGE SCALE GENOMIC DNA]</scope>
    <source>
        <strain evidence="3 4">NIES-144</strain>
    </source>
</reference>
<dbReference type="EMBL" id="BLLF01003888">
    <property type="protein sequence ID" value="GFH28461.1"/>
    <property type="molecule type" value="Genomic_DNA"/>
</dbReference>
<sequence>MLLPHLGLLNQRKIVLASASPRRQQLLQQLHLNFEVSTMPAAMDVVVSSFEELLPKAQFSGPEGAARYAVETAKGKVLDVVAMARQDAAATGARLPDLVIGADTVVEHQGLILEKADSPAAAADMLS</sequence>
<dbReference type="GO" id="GO:0047429">
    <property type="term" value="F:nucleoside triphosphate diphosphatase activity"/>
    <property type="evidence" value="ECO:0007669"/>
    <property type="project" value="InterPro"/>
</dbReference>
<evidence type="ECO:0000256" key="2">
    <source>
        <dbReference type="ARBA" id="ARBA00022801"/>
    </source>
</evidence>
<feature type="non-terminal residue" evidence="3">
    <location>
        <position position="127"/>
    </location>
</feature>
<dbReference type="PANTHER" id="PTHR43213">
    <property type="entry name" value="BIFUNCTIONAL DTTP/UTP PYROPHOSPHATASE/METHYLTRANSFERASE PROTEIN-RELATED"/>
    <property type="match status" value="1"/>
</dbReference>
<evidence type="ECO:0008006" key="5">
    <source>
        <dbReference type="Google" id="ProtNLM"/>
    </source>
</evidence>
<comment type="caution">
    <text evidence="3">The sequence shown here is derived from an EMBL/GenBank/DDBJ whole genome shotgun (WGS) entry which is preliminary data.</text>
</comment>
<accession>A0A6A0A7J9</accession>
<organism evidence="3 4">
    <name type="scientific">Haematococcus lacustris</name>
    <name type="common">Green alga</name>
    <name type="synonym">Haematococcus pluvialis</name>
    <dbReference type="NCBI Taxonomy" id="44745"/>
    <lineage>
        <taxon>Eukaryota</taxon>
        <taxon>Viridiplantae</taxon>
        <taxon>Chlorophyta</taxon>
        <taxon>core chlorophytes</taxon>
        <taxon>Chlorophyceae</taxon>
        <taxon>CS clade</taxon>
        <taxon>Chlamydomonadales</taxon>
        <taxon>Haematococcaceae</taxon>
        <taxon>Haematococcus</taxon>
    </lineage>
</organism>
<dbReference type="Proteomes" id="UP000485058">
    <property type="component" value="Unassembled WGS sequence"/>
</dbReference>
<evidence type="ECO:0000313" key="4">
    <source>
        <dbReference type="Proteomes" id="UP000485058"/>
    </source>
</evidence>
<proteinExistence type="predicted"/>
<evidence type="ECO:0000313" key="3">
    <source>
        <dbReference type="EMBL" id="GFH28461.1"/>
    </source>
</evidence>
<name>A0A6A0A7J9_HAELA</name>